<dbReference type="Pfam" id="PF06170">
    <property type="entry name" value="DUF983"/>
    <property type="match status" value="1"/>
</dbReference>
<evidence type="ECO:0000313" key="3">
    <source>
        <dbReference type="Proteomes" id="UP001187221"/>
    </source>
</evidence>
<dbReference type="InterPro" id="IPR009325">
    <property type="entry name" value="DUF983"/>
</dbReference>
<feature type="transmembrane region" description="Helical" evidence="1">
    <location>
        <begin position="67"/>
        <end position="84"/>
    </location>
</feature>
<evidence type="ECO:0008006" key="4">
    <source>
        <dbReference type="Google" id="ProtNLM"/>
    </source>
</evidence>
<protein>
    <recommendedName>
        <fullName evidence="4">DUF983 domain-containing protein</fullName>
    </recommendedName>
</protein>
<name>A0ABQ6P9E8_9SPHN</name>
<evidence type="ECO:0000256" key="1">
    <source>
        <dbReference type="SAM" id="Phobius"/>
    </source>
</evidence>
<reference evidence="2 3" key="1">
    <citation type="submission" date="2023-06" db="EMBL/GenBank/DDBJ databases">
        <title>Draft genome sequence of Novosphingobium sp. strain IK01.</title>
        <authorList>
            <person name="Hatamoto M."/>
            <person name="Ikarashi T."/>
            <person name="Yamaguchi T."/>
        </authorList>
    </citation>
    <scope>NUCLEOTIDE SEQUENCE [LARGE SCALE GENOMIC DNA]</scope>
    <source>
        <strain evidence="2 3">IK01</strain>
    </source>
</reference>
<feature type="transmembrane region" description="Helical" evidence="1">
    <location>
        <begin position="96"/>
        <end position="116"/>
    </location>
</feature>
<dbReference type="EMBL" id="BTFW01000001">
    <property type="protein sequence ID" value="GMM61034.1"/>
    <property type="molecule type" value="Genomic_DNA"/>
</dbReference>
<proteinExistence type="predicted"/>
<comment type="caution">
    <text evidence="2">The sequence shown here is derived from an EMBL/GenBank/DDBJ whole genome shotgun (WGS) entry which is preliminary data.</text>
</comment>
<sequence>MGGQRELGDRAGGRVRTIWQIAIRGACPACGRPGMVWQRGLLDRVQMAPACAGCGQPFAADEAGGRGLYPVVLPLVVLMVLAALKIDDLWRPSLWVYPLVAAPVALVLVGGAVRLAKSAHLAAHVGRGAGQ</sequence>
<keyword evidence="3" id="KW-1185">Reference proteome</keyword>
<keyword evidence="1" id="KW-1133">Transmembrane helix</keyword>
<accession>A0ABQ6P9E8</accession>
<dbReference type="Proteomes" id="UP001187221">
    <property type="component" value="Unassembled WGS sequence"/>
</dbReference>
<keyword evidence="1" id="KW-0472">Membrane</keyword>
<keyword evidence="1" id="KW-0812">Transmembrane</keyword>
<evidence type="ECO:0000313" key="2">
    <source>
        <dbReference type="EMBL" id="GMM61034.1"/>
    </source>
</evidence>
<organism evidence="2 3">
    <name type="scientific">Novosphingobium pituita</name>
    <dbReference type="NCBI Taxonomy" id="3056842"/>
    <lineage>
        <taxon>Bacteria</taxon>
        <taxon>Pseudomonadati</taxon>
        <taxon>Pseudomonadota</taxon>
        <taxon>Alphaproteobacteria</taxon>
        <taxon>Sphingomonadales</taxon>
        <taxon>Sphingomonadaceae</taxon>
        <taxon>Novosphingobium</taxon>
    </lineage>
</organism>
<gene>
    <name evidence="2" type="ORF">NUTIK01_18110</name>
</gene>